<evidence type="ECO:0000259" key="2">
    <source>
        <dbReference type="Pfam" id="PF02638"/>
    </source>
</evidence>
<sequence>MSSYDSEVERILIFFLFLLFHYALPAGVNEEFRATWVVTWEQINPDWPRPNIDRIWEIMEKHKSANMNAVLWQARQNGTAYYNSSYEPWGKYLNYINPGYDPLAHAIQEAHTRGIELHAWMNVFECRGVGYGTPAEEHPEWICRDEDGNPMPFDIASLSPGLAEVRQYLVNVAMEIVRNYNIDGLHLDYVRWNEYINPKRSEELAELTLDGMTPQEQIQELLENKKGRYLYDTLHPYSTGVPEGFESWEDWWQWSVTEFVRVLHDSIQAAKPWVRFSAAALGKYNWDTWQAYGRVFQDAALWFNEGYVNQLMPMHYHWTEPLDFYNMLSGGYQCWSPYIQDGVADGRLYTVGFGSYKFAIQGVWENHPVVVEACRSIPWVDGFQFFSYRWWDDYQYWEEAGETFFDSKTKIRDTKLIDSIPPDPPTVSLYKIDSLTYQITVTPPVTIASDYWYAIYRSTDDSIDVDNDEIIDIRFGDSSFTYIDSFNGTQDYNGTYFYAATVLDRYWNESQVSNVLESDSIPSFPPTGVSTVSTESGFNIHK</sequence>
<name>A0A235BYA9_UNCW3</name>
<evidence type="ECO:0000313" key="4">
    <source>
        <dbReference type="Proteomes" id="UP000215215"/>
    </source>
</evidence>
<reference evidence="3 4" key="1">
    <citation type="submission" date="2017-07" db="EMBL/GenBank/DDBJ databases">
        <title>Recovery of genomes from metagenomes via a dereplication, aggregation, and scoring strategy.</title>
        <authorList>
            <person name="Sieber C.M."/>
            <person name="Probst A.J."/>
            <person name="Sharrar A."/>
            <person name="Thomas B.C."/>
            <person name="Hess M."/>
            <person name="Tringe S.G."/>
            <person name="Banfield J.F."/>
        </authorList>
    </citation>
    <scope>NUCLEOTIDE SEQUENCE [LARGE SCALE GENOMIC DNA]</scope>
    <source>
        <strain evidence="3">JGI_Cruoil_03_44_89</strain>
    </source>
</reference>
<feature type="domain" description="Glycosyl hydrolase-like 10" evidence="2">
    <location>
        <begin position="31"/>
        <end position="317"/>
    </location>
</feature>
<protein>
    <recommendedName>
        <fullName evidence="2">Glycosyl hydrolase-like 10 domain-containing protein</fullName>
    </recommendedName>
</protein>
<dbReference type="Pfam" id="PF02638">
    <property type="entry name" value="GHL10"/>
    <property type="match status" value="1"/>
</dbReference>
<dbReference type="PANTHER" id="PTHR43405:SF1">
    <property type="entry name" value="GLYCOSYL HYDROLASE DIGH"/>
    <property type="match status" value="1"/>
</dbReference>
<organism evidence="3 4">
    <name type="scientific">candidate division WOR-3 bacterium JGI_Cruoil_03_44_89</name>
    <dbReference type="NCBI Taxonomy" id="1973748"/>
    <lineage>
        <taxon>Bacteria</taxon>
        <taxon>Bacteria division WOR-3</taxon>
    </lineage>
</organism>
<dbReference type="EMBL" id="NOZQ01000024">
    <property type="protein sequence ID" value="OYD17328.1"/>
    <property type="molecule type" value="Genomic_DNA"/>
</dbReference>
<dbReference type="Gene3D" id="3.20.20.80">
    <property type="entry name" value="Glycosidases"/>
    <property type="match status" value="1"/>
</dbReference>
<keyword evidence="1" id="KW-0732">Signal</keyword>
<dbReference type="InterPro" id="IPR052177">
    <property type="entry name" value="Divisome_Glycosyl_Hydrolase"/>
</dbReference>
<evidence type="ECO:0000256" key="1">
    <source>
        <dbReference type="ARBA" id="ARBA00022729"/>
    </source>
</evidence>
<dbReference type="SUPFAM" id="SSF51445">
    <property type="entry name" value="(Trans)glycosidases"/>
    <property type="match status" value="1"/>
</dbReference>
<dbReference type="Proteomes" id="UP000215215">
    <property type="component" value="Unassembled WGS sequence"/>
</dbReference>
<comment type="caution">
    <text evidence="3">The sequence shown here is derived from an EMBL/GenBank/DDBJ whole genome shotgun (WGS) entry which is preliminary data.</text>
</comment>
<accession>A0A235BYA9</accession>
<dbReference type="InterPro" id="IPR017853">
    <property type="entry name" value="GH"/>
</dbReference>
<dbReference type="PANTHER" id="PTHR43405">
    <property type="entry name" value="GLYCOSYL HYDROLASE DIGH"/>
    <property type="match status" value="1"/>
</dbReference>
<proteinExistence type="predicted"/>
<dbReference type="AlphaFoldDB" id="A0A235BYA9"/>
<gene>
    <name evidence="3" type="ORF">CH333_01280</name>
</gene>
<evidence type="ECO:0000313" key="3">
    <source>
        <dbReference type="EMBL" id="OYD17328.1"/>
    </source>
</evidence>
<dbReference type="InterPro" id="IPR003790">
    <property type="entry name" value="GHL10"/>
</dbReference>